<proteinExistence type="predicted"/>
<dbReference type="InterPro" id="IPR001509">
    <property type="entry name" value="Epimerase_deHydtase"/>
</dbReference>
<comment type="caution">
    <text evidence="3">The sequence shown here is derived from an EMBL/GenBank/DDBJ whole genome shotgun (WGS) entry which is preliminary data.</text>
</comment>
<evidence type="ECO:0000256" key="1">
    <source>
        <dbReference type="ARBA" id="ARBA00023027"/>
    </source>
</evidence>
<dbReference type="SUPFAM" id="SSF51735">
    <property type="entry name" value="NAD(P)-binding Rossmann-fold domains"/>
    <property type="match status" value="1"/>
</dbReference>
<gene>
    <name evidence="3" type="ORF">GCM10007854_20360</name>
</gene>
<dbReference type="InterPro" id="IPR036291">
    <property type="entry name" value="NAD(P)-bd_dom_sf"/>
</dbReference>
<dbReference type="EMBL" id="BSNJ01000004">
    <property type="protein sequence ID" value="GLQ21081.1"/>
    <property type="molecule type" value="Genomic_DNA"/>
</dbReference>
<evidence type="ECO:0000313" key="3">
    <source>
        <dbReference type="EMBL" id="GLQ21081.1"/>
    </source>
</evidence>
<dbReference type="PRINTS" id="PR01713">
    <property type="entry name" value="NUCEPIMERASE"/>
</dbReference>
<sequence length="331" mass="36423">MAISIHPSYSAPMRILLTGAAGFVGFHCARALLRAGHTVIGVDSLNDYYDPALKQARLAQLTDKSGFTFNPQNIAEPGALRSQFETAGLTHILHLAAQAGVRYSLEAPRAYIDANLAGHLEVLELARHCETLEHCVYASSSSVYGERTDVPFSESDTVRTPASLYAATKIGGEMLSESYARLYGLRLTGLRFFTVYGPWGRPDMAYWIFAEKMLKGEPITLFAPDAMQRDFTFIDDISGVMETILRTPADGHAVYNLGNTSPVALMDFVREIERACGVTASLDIQPRQPGDVSTTYADIVRAQADFGFAPQTPIRVGLPQFVDWYRGWISR</sequence>
<feature type="domain" description="NAD-dependent epimerase/dehydratase" evidence="2">
    <location>
        <begin position="15"/>
        <end position="258"/>
    </location>
</feature>
<organism evidence="3 4">
    <name type="scientific">Algimonas porphyrae</name>
    <dbReference type="NCBI Taxonomy" id="1128113"/>
    <lineage>
        <taxon>Bacteria</taxon>
        <taxon>Pseudomonadati</taxon>
        <taxon>Pseudomonadota</taxon>
        <taxon>Alphaproteobacteria</taxon>
        <taxon>Maricaulales</taxon>
        <taxon>Robiginitomaculaceae</taxon>
        <taxon>Algimonas</taxon>
    </lineage>
</organism>
<evidence type="ECO:0000259" key="2">
    <source>
        <dbReference type="Pfam" id="PF01370"/>
    </source>
</evidence>
<keyword evidence="1" id="KW-0520">NAD</keyword>
<accession>A0ABQ5V3B2</accession>
<protein>
    <submittedName>
        <fullName evidence="3">UDP-N-acetylglucosamine 4-epimerase</fullName>
    </submittedName>
</protein>
<dbReference type="Gene3D" id="3.40.50.720">
    <property type="entry name" value="NAD(P)-binding Rossmann-like Domain"/>
    <property type="match status" value="1"/>
</dbReference>
<name>A0ABQ5V3B2_9PROT</name>
<reference evidence="3" key="2">
    <citation type="submission" date="2023-01" db="EMBL/GenBank/DDBJ databases">
        <title>Draft genome sequence of Algimonas porphyrae strain NBRC 108216.</title>
        <authorList>
            <person name="Sun Q."/>
            <person name="Mori K."/>
        </authorList>
    </citation>
    <scope>NUCLEOTIDE SEQUENCE</scope>
    <source>
        <strain evidence="3">NBRC 108216</strain>
    </source>
</reference>
<evidence type="ECO:0000313" key="4">
    <source>
        <dbReference type="Proteomes" id="UP001161390"/>
    </source>
</evidence>
<dbReference type="Pfam" id="PF01370">
    <property type="entry name" value="Epimerase"/>
    <property type="match status" value="1"/>
</dbReference>
<reference evidence="3" key="1">
    <citation type="journal article" date="2014" name="Int. J. Syst. Evol. Microbiol.">
        <title>Complete genome of a new Firmicutes species belonging to the dominant human colonic microbiota ('Ruminococcus bicirculans') reveals two chromosomes and a selective capacity to utilize plant glucans.</title>
        <authorList>
            <consortium name="NISC Comparative Sequencing Program"/>
            <person name="Wegmann U."/>
            <person name="Louis P."/>
            <person name="Goesmann A."/>
            <person name="Henrissat B."/>
            <person name="Duncan S.H."/>
            <person name="Flint H.J."/>
        </authorList>
    </citation>
    <scope>NUCLEOTIDE SEQUENCE</scope>
    <source>
        <strain evidence="3">NBRC 108216</strain>
    </source>
</reference>
<dbReference type="PANTHER" id="PTHR43574">
    <property type="entry name" value="EPIMERASE-RELATED"/>
    <property type="match status" value="1"/>
</dbReference>
<dbReference type="Proteomes" id="UP001161390">
    <property type="component" value="Unassembled WGS sequence"/>
</dbReference>
<keyword evidence="4" id="KW-1185">Reference proteome</keyword>